<dbReference type="Gene3D" id="2.60.120.260">
    <property type="entry name" value="Galactose-binding domain-like"/>
    <property type="match status" value="2"/>
</dbReference>
<evidence type="ECO:0000256" key="5">
    <source>
        <dbReference type="ARBA" id="ARBA00023136"/>
    </source>
</evidence>
<feature type="signal peptide" evidence="6">
    <location>
        <begin position="1"/>
        <end position="24"/>
    </location>
</feature>
<feature type="chain" id="PRO_5015216913" description="Cyclic di-GMP-binding protein" evidence="6">
    <location>
        <begin position="25"/>
        <end position="745"/>
    </location>
</feature>
<dbReference type="GO" id="GO:0006011">
    <property type="term" value="P:UDP-alpha-D-glucose metabolic process"/>
    <property type="evidence" value="ECO:0007669"/>
    <property type="project" value="InterPro"/>
</dbReference>
<evidence type="ECO:0000256" key="3">
    <source>
        <dbReference type="ARBA" id="ARBA00022692"/>
    </source>
</evidence>
<evidence type="ECO:0000256" key="2">
    <source>
        <dbReference type="ARBA" id="ARBA00022475"/>
    </source>
</evidence>
<reference evidence="9 10" key="1">
    <citation type="submission" date="2016-10" db="EMBL/GenBank/DDBJ databases">
        <authorList>
            <person name="de Groot N.N."/>
        </authorList>
    </citation>
    <scope>NUCLEOTIDE SEQUENCE [LARGE SCALE GENOMIC DNA]</scope>
    <source>
        <strain evidence="9 10">DSM 23042</strain>
    </source>
</reference>
<evidence type="ECO:0000256" key="6">
    <source>
        <dbReference type="RuleBase" id="RU365021"/>
    </source>
</evidence>
<organism evidence="9 10">
    <name type="scientific">Tranquillimonas rosea</name>
    <dbReference type="NCBI Taxonomy" id="641238"/>
    <lineage>
        <taxon>Bacteria</taxon>
        <taxon>Pseudomonadati</taxon>
        <taxon>Pseudomonadota</taxon>
        <taxon>Alphaproteobacteria</taxon>
        <taxon>Rhodobacterales</taxon>
        <taxon>Roseobacteraceae</taxon>
        <taxon>Tranquillimonas</taxon>
    </lineage>
</organism>
<comment type="subunit">
    <text evidence="6">Tightly associated with the cellulose synthase catalytic subunit.</text>
</comment>
<keyword evidence="6" id="KW-0732">Signal</keyword>
<evidence type="ECO:0000313" key="9">
    <source>
        <dbReference type="EMBL" id="SES34434.1"/>
    </source>
</evidence>
<keyword evidence="10" id="KW-1185">Reference proteome</keyword>
<accession>A0A1H9WKR1</accession>
<dbReference type="PANTHER" id="PTHR39083">
    <property type="entry name" value="CYCLIC DI-GMP-BINDING PROTEIN"/>
    <property type="match status" value="1"/>
</dbReference>
<evidence type="ECO:0000259" key="8">
    <source>
        <dbReference type="Pfam" id="PF20916"/>
    </source>
</evidence>
<proteinExistence type="inferred from homology"/>
<evidence type="ECO:0000256" key="7">
    <source>
        <dbReference type="SAM" id="MobiDB-lite"/>
    </source>
</evidence>
<comment type="pathway">
    <text evidence="6">Glycan metabolism; bacterial cellulose biosynthesis.</text>
</comment>
<comment type="similarity">
    <text evidence="6">Belongs to the AcsB/BcsB family.</text>
</comment>
<dbReference type="PANTHER" id="PTHR39083:SF1">
    <property type="entry name" value="CYCLIC DI-GMP-BINDING PROTEIN"/>
    <property type="match status" value="1"/>
</dbReference>
<comment type="subcellular location">
    <subcellularLocation>
        <location evidence="6">Cell inner membrane</location>
    </subcellularLocation>
    <subcellularLocation>
        <location evidence="1">Cell membrane</location>
        <topology evidence="1">Single-pass membrane protein</topology>
    </subcellularLocation>
</comment>
<dbReference type="GO" id="GO:0005886">
    <property type="term" value="C:plasma membrane"/>
    <property type="evidence" value="ECO:0007669"/>
    <property type="project" value="UniProtKB-SubCell"/>
</dbReference>
<feature type="domain" description="Cellulose synthase subunit B-like C-terminal" evidence="8">
    <location>
        <begin position="609"/>
        <end position="742"/>
    </location>
</feature>
<dbReference type="Gene3D" id="3.30.379.30">
    <property type="match status" value="1"/>
</dbReference>
<keyword evidence="3 6" id="KW-0812">Transmembrane</keyword>
<evidence type="ECO:0000256" key="1">
    <source>
        <dbReference type="ARBA" id="ARBA00004162"/>
    </source>
</evidence>
<dbReference type="GO" id="GO:0030244">
    <property type="term" value="P:cellulose biosynthetic process"/>
    <property type="evidence" value="ECO:0007669"/>
    <property type="project" value="UniProtKB-KW"/>
</dbReference>
<dbReference type="RefSeq" id="WP_177190502.1">
    <property type="nucleotide sequence ID" value="NZ_FOGU01000011.1"/>
</dbReference>
<keyword evidence="2 6" id="KW-1003">Cell membrane</keyword>
<dbReference type="Proteomes" id="UP000198885">
    <property type="component" value="Unassembled WGS sequence"/>
</dbReference>
<protein>
    <recommendedName>
        <fullName evidence="6">Cyclic di-GMP-binding protein</fullName>
    </recommendedName>
    <alternativeName>
        <fullName evidence="6">Cellulose synthase regulatory subunit</fullName>
    </alternativeName>
</protein>
<feature type="transmembrane region" description="Helical" evidence="6">
    <location>
        <begin position="718"/>
        <end position="739"/>
    </location>
</feature>
<name>A0A1H9WKR1_9RHOB</name>
<evidence type="ECO:0000313" key="10">
    <source>
        <dbReference type="Proteomes" id="UP000198885"/>
    </source>
</evidence>
<dbReference type="Gene3D" id="1.20.5.4520">
    <property type="match status" value="1"/>
</dbReference>
<comment type="function">
    <text evidence="6">Binds the cellulose synthase activator, bis-(3'-5') cyclic diguanylic acid (c-di-GMP).</text>
</comment>
<dbReference type="InterPro" id="IPR048861">
    <property type="entry name" value="BscB-like_C"/>
</dbReference>
<keyword evidence="6" id="KW-0997">Cell inner membrane</keyword>
<keyword evidence="5 6" id="KW-0472">Membrane</keyword>
<sequence>MTRTRPPFHLAAIASLVLAASAGAQSLPNPESDPQEQPDATIQLPSGAPSDDDARIAIPGPDGVTGSQTADDDVTAEAPALGEAERISSLWPVRIGMAQNGRVRLSGERDSAEFILFAPASGMPDRLILSTVSSAYVLPRDSRLRVLVGDDELGMVTPENISGVDGMALPLPGGVLQPGANRVRIEAVHRHRLYCGAQASYDLWTDIDLSLSGAPYRPETLVTGPTEFLTAVAAARGAGEPIGMRFDDPSLRDEAVTAARSLGGILAGGGLSFDLDIPADPEAPRPVLALTRGDTATATIGGTGASPAMVLRVDPTGLPDMGQTLGTHPVAETPPAMETGRKVALSDLGFETYAVEDHLWSGDVTFTLPDAWLVATNERAELSLRFDNAPGLPEGSRLRVIVNGEPVRMIPLHDEVHQSSDVLPVRFGAELLQAGRNDLSFEVIVPGDPADAPCPDVRFTRVSIDDSSMLRVPNSPEMYAPGVASALGRLGPEGLTEALTRATRAERAGNILDIAAALPRRETPQTAGGSVSLIVTDANEIDQASFGSLWSGREVVNGTLGRVQTSNRDAEPQARARRPVELQRAQMFESGIVDWAGERVARVRDFFSSLLFPDPAAELAEWMGQRRGQALLYQLDEETPDTLYLAVTEEARFQDVADAVGRVATTGVPLQGHMALLTWDGRWESWADTSRLPELADTVTFTNARAIAGNYAAARPSAFVAVLLLTTLLSAAAAYAFLIHSRGRQ</sequence>
<dbReference type="Pfam" id="PF03170">
    <property type="entry name" value="BcsB"/>
    <property type="match status" value="2"/>
</dbReference>
<feature type="region of interest" description="Disordered" evidence="7">
    <location>
        <begin position="24"/>
        <end position="54"/>
    </location>
</feature>
<dbReference type="AlphaFoldDB" id="A0A1H9WKR1"/>
<dbReference type="UniPathway" id="UPA00694"/>
<keyword evidence="6" id="KW-0973">c-di-GMP</keyword>
<evidence type="ECO:0000256" key="4">
    <source>
        <dbReference type="ARBA" id="ARBA00022989"/>
    </source>
</evidence>
<gene>
    <name evidence="9" type="ORF">SAMN04490244_11181</name>
</gene>
<dbReference type="Pfam" id="PF20916">
    <property type="entry name" value="BscB_a-b"/>
    <property type="match status" value="1"/>
</dbReference>
<dbReference type="InterPro" id="IPR018513">
    <property type="entry name" value="Cell_synthase_bac"/>
</dbReference>
<keyword evidence="6" id="KW-0135">Cellulose biosynthesis</keyword>
<dbReference type="EMBL" id="FOGU01000011">
    <property type="protein sequence ID" value="SES34434.1"/>
    <property type="molecule type" value="Genomic_DNA"/>
</dbReference>
<keyword evidence="4 6" id="KW-1133">Transmembrane helix</keyword>
<dbReference type="STRING" id="641238.SAMN04490244_11181"/>